<comment type="subunit">
    <text evidence="9">Forms a cyclic heterotetrameric complex composed of two molecules of XerC and two molecules of XerD.</text>
</comment>
<dbReference type="Gene3D" id="1.10.443.10">
    <property type="entry name" value="Intergrase catalytic core"/>
    <property type="match status" value="1"/>
</dbReference>
<organism evidence="12 13">
    <name type="scientific">Roseicitreum antarcticum</name>
    <dbReference type="NCBI Taxonomy" id="564137"/>
    <lineage>
        <taxon>Bacteria</taxon>
        <taxon>Pseudomonadati</taxon>
        <taxon>Pseudomonadota</taxon>
        <taxon>Alphaproteobacteria</taxon>
        <taxon>Rhodobacterales</taxon>
        <taxon>Paracoccaceae</taxon>
        <taxon>Roseicitreum</taxon>
    </lineage>
</organism>
<accession>A0A1H3ANB5</accession>
<dbReference type="Gene3D" id="1.10.150.130">
    <property type="match status" value="1"/>
</dbReference>
<proteinExistence type="inferred from homology"/>
<gene>
    <name evidence="9" type="primary">xerC</name>
    <name evidence="12" type="ORF">SAMN04488238_10767</name>
</gene>
<keyword evidence="5 9" id="KW-0229">DNA integration</keyword>
<evidence type="ECO:0000256" key="7">
    <source>
        <dbReference type="ARBA" id="ARBA00023172"/>
    </source>
</evidence>
<dbReference type="RefSeq" id="WP_092890129.1">
    <property type="nucleotide sequence ID" value="NZ_CP061498.1"/>
</dbReference>
<feature type="active site" description="O-(3'-phospho-DNA)-tyrosine intermediate" evidence="9">
    <location>
        <position position="288"/>
    </location>
</feature>
<reference evidence="12 13" key="1">
    <citation type="submission" date="2016-10" db="EMBL/GenBank/DDBJ databases">
        <authorList>
            <person name="de Groot N.N."/>
        </authorList>
    </citation>
    <scope>NUCLEOTIDE SEQUENCE [LARGE SCALE GENOMIC DNA]</scope>
    <source>
        <strain evidence="12 13">CGMCC 1.8894</strain>
    </source>
</reference>
<sequence>MTLSLSPALRDALERWLAERRGLDGAAENTIAAYQTDVAGFLGFIARHLGGAAGVDQIAGLTQSDLRAWMAHERGRGVAARSLARALSAVRQFVRWLAPRHGFDATVVLSARSPKYQRKLPRPLSTDAARDVLDGVAEHGQQPWVAARDTAVVTLMYGCGLRVSEALSLTGRDAAPGQVLRITGKGGRERIVPVLPAAARAIAAYTRHCPHELSAADPLFRGVRGGPLSRREVAKVMERTRLSLGLPASATPHALRHSFATHLLNAGGDLRAIQELLGHASLQSTQVYTAVDTARLMQVYNAAHPRA</sequence>
<dbReference type="SUPFAM" id="SSF56349">
    <property type="entry name" value="DNA breaking-rejoining enzymes"/>
    <property type="match status" value="1"/>
</dbReference>
<dbReference type="InterPro" id="IPR010998">
    <property type="entry name" value="Integrase_recombinase_N"/>
</dbReference>
<dbReference type="STRING" id="564137.SAMN04488238_10767"/>
<evidence type="ECO:0000313" key="13">
    <source>
        <dbReference type="Proteomes" id="UP000198539"/>
    </source>
</evidence>
<dbReference type="GO" id="GO:0007059">
    <property type="term" value="P:chromosome segregation"/>
    <property type="evidence" value="ECO:0007669"/>
    <property type="project" value="UniProtKB-UniRule"/>
</dbReference>
<evidence type="ECO:0000256" key="8">
    <source>
        <dbReference type="ARBA" id="ARBA00023306"/>
    </source>
</evidence>
<dbReference type="Pfam" id="PF00589">
    <property type="entry name" value="Phage_integrase"/>
    <property type="match status" value="1"/>
</dbReference>
<name>A0A1H3ANB5_9RHOB</name>
<dbReference type="GO" id="GO:0005737">
    <property type="term" value="C:cytoplasm"/>
    <property type="evidence" value="ECO:0007669"/>
    <property type="project" value="UniProtKB-SubCell"/>
</dbReference>
<dbReference type="AlphaFoldDB" id="A0A1H3ANB5"/>
<dbReference type="InterPro" id="IPR023009">
    <property type="entry name" value="Tyrosine_recombinase_XerC/XerD"/>
</dbReference>
<dbReference type="InterPro" id="IPR002104">
    <property type="entry name" value="Integrase_catalytic"/>
</dbReference>
<dbReference type="InterPro" id="IPR050090">
    <property type="entry name" value="Tyrosine_recombinase_XerCD"/>
</dbReference>
<evidence type="ECO:0000256" key="5">
    <source>
        <dbReference type="ARBA" id="ARBA00022908"/>
    </source>
</evidence>
<dbReference type="PANTHER" id="PTHR30349">
    <property type="entry name" value="PHAGE INTEGRASE-RELATED"/>
    <property type="match status" value="1"/>
</dbReference>
<evidence type="ECO:0000256" key="2">
    <source>
        <dbReference type="ARBA" id="ARBA00022490"/>
    </source>
</evidence>
<feature type="domain" description="Core-binding (CB)" evidence="11">
    <location>
        <begin position="7"/>
        <end position="98"/>
    </location>
</feature>
<keyword evidence="13" id="KW-1185">Reference proteome</keyword>
<feature type="active site" evidence="9">
    <location>
        <position position="253"/>
    </location>
</feature>
<keyword evidence="6 9" id="KW-0238">DNA-binding</keyword>
<dbReference type="Proteomes" id="UP000198539">
    <property type="component" value="Unassembled WGS sequence"/>
</dbReference>
<dbReference type="Pfam" id="PF02899">
    <property type="entry name" value="Phage_int_SAM_1"/>
    <property type="match status" value="1"/>
</dbReference>
<keyword evidence="7 9" id="KW-0233">DNA recombination</keyword>
<evidence type="ECO:0000256" key="6">
    <source>
        <dbReference type="ARBA" id="ARBA00023125"/>
    </source>
</evidence>
<dbReference type="HAMAP" id="MF_01808">
    <property type="entry name" value="Recomb_XerC_XerD"/>
    <property type="match status" value="1"/>
</dbReference>
<feature type="active site" evidence="9">
    <location>
        <position position="162"/>
    </location>
</feature>
<dbReference type="GO" id="GO:0009037">
    <property type="term" value="F:tyrosine-based site-specific recombinase activity"/>
    <property type="evidence" value="ECO:0007669"/>
    <property type="project" value="UniProtKB-UniRule"/>
</dbReference>
<evidence type="ECO:0000256" key="4">
    <source>
        <dbReference type="ARBA" id="ARBA00022829"/>
    </source>
</evidence>
<dbReference type="EMBL" id="FNOM01000007">
    <property type="protein sequence ID" value="SDX31113.1"/>
    <property type="molecule type" value="Genomic_DNA"/>
</dbReference>
<feature type="domain" description="Tyr recombinase" evidence="10">
    <location>
        <begin position="119"/>
        <end position="301"/>
    </location>
</feature>
<evidence type="ECO:0000256" key="1">
    <source>
        <dbReference type="ARBA" id="ARBA00004496"/>
    </source>
</evidence>
<dbReference type="InterPro" id="IPR004107">
    <property type="entry name" value="Integrase_SAM-like_N"/>
</dbReference>
<dbReference type="InterPro" id="IPR013762">
    <property type="entry name" value="Integrase-like_cat_sf"/>
</dbReference>
<evidence type="ECO:0000256" key="9">
    <source>
        <dbReference type="HAMAP-Rule" id="MF_01808"/>
    </source>
</evidence>
<dbReference type="GO" id="GO:0051301">
    <property type="term" value="P:cell division"/>
    <property type="evidence" value="ECO:0007669"/>
    <property type="project" value="UniProtKB-KW"/>
</dbReference>
<evidence type="ECO:0000313" key="12">
    <source>
        <dbReference type="EMBL" id="SDX31113.1"/>
    </source>
</evidence>
<feature type="active site" evidence="9">
    <location>
        <position position="279"/>
    </location>
</feature>
<comment type="similarity">
    <text evidence="9">Belongs to the 'phage' integrase family. XerC subfamily.</text>
</comment>
<comment type="function">
    <text evidence="9">Site-specific tyrosine recombinase, which acts by catalyzing the cutting and rejoining of the recombining DNA molecules. The XerC-XerD complex is essential to convert dimers of the bacterial chromosome into monomers to permit their segregation at cell division. It also contributes to the segregational stability of plasmids.</text>
</comment>
<feature type="active site" evidence="9">
    <location>
        <position position="256"/>
    </location>
</feature>
<keyword evidence="8 9" id="KW-0131">Cell cycle</keyword>
<comment type="subcellular location">
    <subcellularLocation>
        <location evidence="1 9">Cytoplasm</location>
    </subcellularLocation>
</comment>
<evidence type="ECO:0000259" key="11">
    <source>
        <dbReference type="PROSITE" id="PS51900"/>
    </source>
</evidence>
<keyword evidence="3 9" id="KW-0132">Cell division</keyword>
<dbReference type="InterPro" id="IPR011010">
    <property type="entry name" value="DNA_brk_join_enz"/>
</dbReference>
<dbReference type="PROSITE" id="PS51898">
    <property type="entry name" value="TYR_RECOMBINASE"/>
    <property type="match status" value="1"/>
</dbReference>
<keyword evidence="2 9" id="KW-0963">Cytoplasm</keyword>
<dbReference type="GO" id="GO:0006313">
    <property type="term" value="P:DNA transposition"/>
    <property type="evidence" value="ECO:0007669"/>
    <property type="project" value="UniProtKB-UniRule"/>
</dbReference>
<keyword evidence="4 9" id="KW-0159">Chromosome partition</keyword>
<dbReference type="PROSITE" id="PS51900">
    <property type="entry name" value="CB"/>
    <property type="match status" value="1"/>
</dbReference>
<feature type="active site" evidence="9">
    <location>
        <position position="185"/>
    </location>
</feature>
<evidence type="ECO:0000256" key="3">
    <source>
        <dbReference type="ARBA" id="ARBA00022618"/>
    </source>
</evidence>
<protein>
    <recommendedName>
        <fullName evidence="9">Tyrosine recombinase XerC</fullName>
    </recommendedName>
</protein>
<evidence type="ECO:0000259" key="10">
    <source>
        <dbReference type="PROSITE" id="PS51898"/>
    </source>
</evidence>
<dbReference type="InterPro" id="IPR044068">
    <property type="entry name" value="CB"/>
</dbReference>
<dbReference type="PANTHER" id="PTHR30349:SF90">
    <property type="entry name" value="TYROSINE RECOMBINASE XERD"/>
    <property type="match status" value="1"/>
</dbReference>
<dbReference type="OrthoDB" id="9801717at2"/>
<dbReference type="GO" id="GO:0003677">
    <property type="term" value="F:DNA binding"/>
    <property type="evidence" value="ECO:0007669"/>
    <property type="project" value="UniProtKB-UniRule"/>
</dbReference>